<feature type="region of interest" description="Disordered" evidence="1">
    <location>
        <begin position="17"/>
        <end position="63"/>
    </location>
</feature>
<gene>
    <name evidence="2" type="ORF">SBOR_10070</name>
</gene>
<dbReference type="HOGENOM" id="CLU_727602_0_0_1"/>
<comment type="caution">
    <text evidence="2">The sequence shown here is derived from an EMBL/GenBank/DDBJ whole genome shotgun (WGS) entry which is preliminary data.</text>
</comment>
<evidence type="ECO:0000313" key="2">
    <source>
        <dbReference type="EMBL" id="ESZ89543.1"/>
    </source>
</evidence>
<dbReference type="Proteomes" id="UP000019487">
    <property type="component" value="Unassembled WGS sequence"/>
</dbReference>
<evidence type="ECO:0000313" key="3">
    <source>
        <dbReference type="Proteomes" id="UP000019487"/>
    </source>
</evidence>
<protein>
    <submittedName>
        <fullName evidence="2">Uncharacterized protein</fullName>
    </submittedName>
</protein>
<dbReference type="EMBL" id="AYSA01000889">
    <property type="protein sequence ID" value="ESZ89543.1"/>
    <property type="molecule type" value="Genomic_DNA"/>
</dbReference>
<organism evidence="2 3">
    <name type="scientific">Sclerotinia borealis (strain F-4128)</name>
    <dbReference type="NCBI Taxonomy" id="1432307"/>
    <lineage>
        <taxon>Eukaryota</taxon>
        <taxon>Fungi</taxon>
        <taxon>Dikarya</taxon>
        <taxon>Ascomycota</taxon>
        <taxon>Pezizomycotina</taxon>
        <taxon>Leotiomycetes</taxon>
        <taxon>Helotiales</taxon>
        <taxon>Sclerotiniaceae</taxon>
        <taxon>Sclerotinia</taxon>
    </lineage>
</organism>
<feature type="compositionally biased region" description="Polar residues" evidence="1">
    <location>
        <begin position="17"/>
        <end position="41"/>
    </location>
</feature>
<keyword evidence="3" id="KW-1185">Reference proteome</keyword>
<accession>W9C1E6</accession>
<reference evidence="2 3" key="1">
    <citation type="journal article" date="2014" name="Genome Announc.">
        <title>Draft genome sequence of Sclerotinia borealis, a psychrophilic plant pathogenic fungus.</title>
        <authorList>
            <person name="Mardanov A.V."/>
            <person name="Beletsky A.V."/>
            <person name="Kadnikov V.V."/>
            <person name="Ignatov A.N."/>
            <person name="Ravin N.V."/>
        </authorList>
    </citation>
    <scope>NUCLEOTIDE SEQUENCE [LARGE SCALE GENOMIC DNA]</scope>
    <source>
        <strain evidence="3">F-4157</strain>
    </source>
</reference>
<dbReference type="AlphaFoldDB" id="W9C1E6"/>
<proteinExistence type="predicted"/>
<dbReference type="OrthoDB" id="3532823at2759"/>
<name>W9C1E6_SCLBF</name>
<evidence type="ECO:0000256" key="1">
    <source>
        <dbReference type="SAM" id="MobiDB-lite"/>
    </source>
</evidence>
<feature type="compositionally biased region" description="Low complexity" evidence="1">
    <location>
        <begin position="54"/>
        <end position="63"/>
    </location>
</feature>
<sequence>MSIEQVILGQDALSLVDSSSSNDKEGTLSSDISASENGLNSDSKDTDGALPLDSSTSTNSGTNTILTELHPFNRLPNELKLMIFEQALPSYDAKLVNFFFCLTERIIDTESDIYEILIHSVPSTVPDLLPLMLASKMSKEVVLADGFERIAVSIPDHQDQQQRDYLRDQAEEEPFIDDEYLEDMIHQRTYAWMRPSQDTLMIHAKSLMKLYKIGGSMNLSNISYLAVRIESMEFSTMAQEDVTSLLEWVFIFVETHCQSLKKLSLILETFTFSIGGMCYDEKSGLLDIDERFYESDFFDGSDFGNGGGEGHGKQFGREGIFGPNQRMRLTHFSSARDAYSKKLADQENRIAYWKNVEVVHAIEADRPKSDYPWIFIPEILAWVPINADGTLMGRIKNDAQE</sequence>